<reference evidence="2 3" key="1">
    <citation type="journal article" date="2023" name="Commun. Biol.">
        <title>Genome analysis of Parmales, the sister group of diatoms, reveals the evolutionary specialization of diatoms from phago-mixotrophs to photoautotrophs.</title>
        <authorList>
            <person name="Ban H."/>
            <person name="Sato S."/>
            <person name="Yoshikawa S."/>
            <person name="Yamada K."/>
            <person name="Nakamura Y."/>
            <person name="Ichinomiya M."/>
            <person name="Sato N."/>
            <person name="Blanc-Mathieu R."/>
            <person name="Endo H."/>
            <person name="Kuwata A."/>
            <person name="Ogata H."/>
        </authorList>
    </citation>
    <scope>NUCLEOTIDE SEQUENCE [LARGE SCALE GENOMIC DNA]</scope>
</reference>
<dbReference type="Gene3D" id="1.10.510.10">
    <property type="entry name" value="Transferase(Phosphotransferase) domain 1"/>
    <property type="match status" value="1"/>
</dbReference>
<dbReference type="PROSITE" id="PS50011">
    <property type="entry name" value="PROTEIN_KINASE_DOM"/>
    <property type="match status" value="1"/>
</dbReference>
<dbReference type="Proteomes" id="UP001165060">
    <property type="component" value="Unassembled WGS sequence"/>
</dbReference>
<gene>
    <name evidence="2" type="ORF">TeGR_g5603</name>
</gene>
<feature type="domain" description="Protein kinase" evidence="1">
    <location>
        <begin position="2"/>
        <end position="328"/>
    </location>
</feature>
<name>A0ABQ6MXM7_9STRA</name>
<accession>A0ABQ6MXM7</accession>
<keyword evidence="3" id="KW-1185">Reference proteome</keyword>
<dbReference type="InterPro" id="IPR011009">
    <property type="entry name" value="Kinase-like_dom_sf"/>
</dbReference>
<dbReference type="SUPFAM" id="SSF56112">
    <property type="entry name" value="Protein kinase-like (PK-like)"/>
    <property type="match status" value="2"/>
</dbReference>
<evidence type="ECO:0000259" key="1">
    <source>
        <dbReference type="PROSITE" id="PS50011"/>
    </source>
</evidence>
<dbReference type="InterPro" id="IPR000719">
    <property type="entry name" value="Prot_kinase_dom"/>
</dbReference>
<evidence type="ECO:0000313" key="2">
    <source>
        <dbReference type="EMBL" id="GMI34613.1"/>
    </source>
</evidence>
<evidence type="ECO:0000313" key="3">
    <source>
        <dbReference type="Proteomes" id="UP001165060"/>
    </source>
</evidence>
<organism evidence="2 3">
    <name type="scientific">Tetraparma gracilis</name>
    <dbReference type="NCBI Taxonomy" id="2962635"/>
    <lineage>
        <taxon>Eukaryota</taxon>
        <taxon>Sar</taxon>
        <taxon>Stramenopiles</taxon>
        <taxon>Ochrophyta</taxon>
        <taxon>Bolidophyceae</taxon>
        <taxon>Parmales</taxon>
        <taxon>Triparmaceae</taxon>
        <taxon>Tetraparma</taxon>
    </lineage>
</organism>
<dbReference type="Pfam" id="PF00069">
    <property type="entry name" value="Pkinase"/>
    <property type="match status" value="1"/>
</dbReference>
<comment type="caution">
    <text evidence="2">The sequence shown here is derived from an EMBL/GenBank/DDBJ whole genome shotgun (WGS) entry which is preliminary data.</text>
</comment>
<sequence length="334" mass="36154">MNFTLPPLGCGKFSLTVLRTDCGRVVKVLHPTLPPHRLRREIYCNVAAKAANPGVSLEAVRVVHLLSGLDVTVDVTAPGYHEALAKLPDLKRSLVLLVYAPSPPAHPLSRYPPPLPSSNSTAPLHLLPGIFSAVSSRLSALHALPLAHRDLKPSNLLPAALIDFGQSLPLAEVEGKQNPAVGTTTYKAPEQLMLPARGEKYTLGCFASYSLYDPATADVYSAGASFLNILGRVVSGRGLISGRERGKVLECVEGFLGTLGEPVGEDVFVRRVARELRRRGAGWGMLGREERALVRRLLRPIYRMMAMQVNANGEYKRGSLEQAAEAFRKSGRGK</sequence>
<proteinExistence type="predicted"/>
<dbReference type="EMBL" id="BRYB01003321">
    <property type="protein sequence ID" value="GMI34613.1"/>
    <property type="molecule type" value="Genomic_DNA"/>
</dbReference>
<dbReference type="SMART" id="SM00220">
    <property type="entry name" value="S_TKc"/>
    <property type="match status" value="1"/>
</dbReference>
<protein>
    <recommendedName>
        <fullName evidence="1">Protein kinase domain-containing protein</fullName>
    </recommendedName>
</protein>